<dbReference type="AlphaFoldDB" id="A0A9P5P5I1"/>
<evidence type="ECO:0000313" key="4">
    <source>
        <dbReference type="Proteomes" id="UP000772434"/>
    </source>
</evidence>
<accession>A0A9P5P5I1</accession>
<name>A0A9P5P5I1_9AGAR</name>
<gene>
    <name evidence="3" type="ORF">BDP27DRAFT_1251674</name>
</gene>
<comment type="caution">
    <text evidence="3">The sequence shown here is derived from an EMBL/GenBank/DDBJ whole genome shotgun (WGS) entry which is preliminary data.</text>
</comment>
<dbReference type="InterPro" id="IPR000192">
    <property type="entry name" value="Aminotrans_V_dom"/>
</dbReference>
<reference evidence="3" key="1">
    <citation type="submission" date="2020-11" db="EMBL/GenBank/DDBJ databases">
        <authorList>
            <consortium name="DOE Joint Genome Institute"/>
            <person name="Ahrendt S."/>
            <person name="Riley R."/>
            <person name="Andreopoulos W."/>
            <person name="Labutti K."/>
            <person name="Pangilinan J."/>
            <person name="Ruiz-Duenas F.J."/>
            <person name="Barrasa J.M."/>
            <person name="Sanchez-Garcia M."/>
            <person name="Camarero S."/>
            <person name="Miyauchi S."/>
            <person name="Serrano A."/>
            <person name="Linde D."/>
            <person name="Babiker R."/>
            <person name="Drula E."/>
            <person name="Ayuso-Fernandez I."/>
            <person name="Pacheco R."/>
            <person name="Padilla G."/>
            <person name="Ferreira P."/>
            <person name="Barriuso J."/>
            <person name="Kellner H."/>
            <person name="Castanera R."/>
            <person name="Alfaro M."/>
            <person name="Ramirez L."/>
            <person name="Pisabarro A.G."/>
            <person name="Kuo A."/>
            <person name="Tritt A."/>
            <person name="Lipzen A."/>
            <person name="He G."/>
            <person name="Yan M."/>
            <person name="Ng V."/>
            <person name="Cullen D."/>
            <person name="Martin F."/>
            <person name="Rosso M.-N."/>
            <person name="Henrissat B."/>
            <person name="Hibbett D."/>
            <person name="Martinez A.T."/>
            <person name="Grigoriev I.V."/>
        </authorList>
    </citation>
    <scope>NUCLEOTIDE SEQUENCE</scope>
    <source>
        <strain evidence="3">AH 40177</strain>
    </source>
</reference>
<dbReference type="InterPro" id="IPR015424">
    <property type="entry name" value="PyrdxlP-dep_Trfase"/>
</dbReference>
<keyword evidence="3" id="KW-0808">Transferase</keyword>
<keyword evidence="4" id="KW-1185">Reference proteome</keyword>
<feature type="domain" description="Aminotransferase class V" evidence="2">
    <location>
        <begin position="184"/>
        <end position="266"/>
    </location>
</feature>
<keyword evidence="1" id="KW-0663">Pyridoxal phosphate</keyword>
<dbReference type="SUPFAM" id="SSF53383">
    <property type="entry name" value="PLP-dependent transferases"/>
    <property type="match status" value="1"/>
</dbReference>
<evidence type="ECO:0000313" key="3">
    <source>
        <dbReference type="EMBL" id="KAF9016684.1"/>
    </source>
</evidence>
<organism evidence="3 4">
    <name type="scientific">Rhodocollybia butyracea</name>
    <dbReference type="NCBI Taxonomy" id="206335"/>
    <lineage>
        <taxon>Eukaryota</taxon>
        <taxon>Fungi</taxon>
        <taxon>Dikarya</taxon>
        <taxon>Basidiomycota</taxon>
        <taxon>Agaricomycotina</taxon>
        <taxon>Agaricomycetes</taxon>
        <taxon>Agaricomycetidae</taxon>
        <taxon>Agaricales</taxon>
        <taxon>Marasmiineae</taxon>
        <taxon>Omphalotaceae</taxon>
        <taxon>Rhodocollybia</taxon>
    </lineage>
</organism>
<dbReference type="Pfam" id="PF00266">
    <property type="entry name" value="Aminotran_5"/>
    <property type="match status" value="1"/>
</dbReference>
<sequence length="348" mass="38322">MLRGEPAEHTKTCPAFGHDILKYFCLDPTYTNLNAGSFGCLPHAVRLAYNDLSLELESMPDLFIRRKMKQRVTETRNLLAGLAGAAVDSCVLIPNVAHGVTTILRNFPWCDGDKLIIASTTFHTISRTVDCLSYVSPHPEVSKFELLFPTSHQKILESFRSFVKVYKAPNSSPNIQTPGNFKTLVIFDSIVGAPGVLMPWKEMVRVCKDEGVWSLVDAAHSLGQELSINLDEVDPDFWVANCNKWLYSKRGCALLYVPMRNQALIKHSFPPGLGSASLSNTGVSSFVGEFHWNGSTDIITALTVKPGIRISCFHGGEARIVEYCHTLAITGGYCLANILQTEVMLSPG</sequence>
<dbReference type="InterPro" id="IPR015421">
    <property type="entry name" value="PyrdxlP-dep_Trfase_major"/>
</dbReference>
<dbReference type="PANTHER" id="PTHR43092:SF2">
    <property type="entry name" value="HERCYNYLCYSTEINE SULFOXIDE LYASE"/>
    <property type="match status" value="1"/>
</dbReference>
<dbReference type="Proteomes" id="UP000772434">
    <property type="component" value="Unassembled WGS sequence"/>
</dbReference>
<dbReference type="GO" id="GO:0016740">
    <property type="term" value="F:transferase activity"/>
    <property type="evidence" value="ECO:0007669"/>
    <property type="project" value="UniProtKB-KW"/>
</dbReference>
<dbReference type="EMBL" id="JADNRY010001424">
    <property type="protein sequence ID" value="KAF9016684.1"/>
    <property type="molecule type" value="Genomic_DNA"/>
</dbReference>
<feature type="non-terminal residue" evidence="3">
    <location>
        <position position="348"/>
    </location>
</feature>
<dbReference type="Gene3D" id="3.40.640.10">
    <property type="entry name" value="Type I PLP-dependent aspartate aminotransferase-like (Major domain)"/>
    <property type="match status" value="1"/>
</dbReference>
<dbReference type="OrthoDB" id="5978656at2759"/>
<evidence type="ECO:0000256" key="1">
    <source>
        <dbReference type="ARBA" id="ARBA00022898"/>
    </source>
</evidence>
<proteinExistence type="predicted"/>
<evidence type="ECO:0000259" key="2">
    <source>
        <dbReference type="Pfam" id="PF00266"/>
    </source>
</evidence>
<dbReference type="PANTHER" id="PTHR43092">
    <property type="entry name" value="L-CYSTEINE DESULFHYDRASE"/>
    <property type="match status" value="1"/>
</dbReference>
<protein>
    <submittedName>
        <fullName evidence="3">Pyridoxal phosphate-dependent transferase</fullName>
    </submittedName>
</protein>